<feature type="transmembrane region" description="Helical" evidence="1">
    <location>
        <begin position="6"/>
        <end position="27"/>
    </location>
</feature>
<dbReference type="AlphaFoldDB" id="A0A5B8XIU7"/>
<proteinExistence type="predicted"/>
<dbReference type="Pfam" id="PF00884">
    <property type="entry name" value="Sulfatase"/>
    <property type="match status" value="1"/>
</dbReference>
<dbReference type="SUPFAM" id="SSF53649">
    <property type="entry name" value="Alkaline phosphatase-like"/>
    <property type="match status" value="1"/>
</dbReference>
<dbReference type="GO" id="GO:0009244">
    <property type="term" value="P:lipopolysaccharide core region biosynthetic process"/>
    <property type="evidence" value="ECO:0007669"/>
    <property type="project" value="TreeGrafter"/>
</dbReference>
<accession>A0A5B8XIU7</accession>
<dbReference type="Proteomes" id="UP000321934">
    <property type="component" value="Chromosome"/>
</dbReference>
<evidence type="ECO:0000313" key="3">
    <source>
        <dbReference type="EMBL" id="QED23891.1"/>
    </source>
</evidence>
<keyword evidence="4" id="KW-1185">Reference proteome</keyword>
<feature type="domain" description="Sulfatase N-terminal" evidence="2">
    <location>
        <begin position="72"/>
        <end position="376"/>
    </location>
</feature>
<name>A0A5B8XIU7_9RICK</name>
<dbReference type="GO" id="GO:0005886">
    <property type="term" value="C:plasma membrane"/>
    <property type="evidence" value="ECO:0007669"/>
    <property type="project" value="UniProtKB-SubCell"/>
</dbReference>
<gene>
    <name evidence="3" type="ORF">Deia_01110</name>
</gene>
<keyword evidence="3" id="KW-0808">Transferase</keyword>
<dbReference type="PANTHER" id="PTHR30443:SF2">
    <property type="entry name" value="PHOSPHOETHANOLAMINE TRANSFERASE EPTC"/>
    <property type="match status" value="1"/>
</dbReference>
<sequence length="406" mass="47080">MIKNRYIYYILALLGLLIFCMQITKYIKKYDSKKKNELNPGIIAKYQNILNKKDDLSKRYDFLQKDNDDLLVILLRAESTRAKEFFPNGYKVHNTPYFDKFQNDIGKMVNLPHLYSLRNGTPIAVAHMLTRFKEHNLQSILSEKSVISVFDSLGFETAYISSNDFSIGGNANPLKTIILEAKHQFDEESIDMKKNEYNIAEGLNGNDWISSLQFLRMYDQGKFDKKSFVVVSQHAGPHEPYNYHPKSFNKFQPTCDAGNDFVYNCSKEEILNSYNNGVMYSSYLFSLVMEKVKDRNAIIIFSSDHGQSLGDDGDYGHGYMASNMMSQNQRNVASFVWMSDKYIQQNKDKFENIKQNSQKYLTHSILFHTFLDCANIESDIIEKERSLCSTKLKSDTKKEFYSDKKI</sequence>
<evidence type="ECO:0000256" key="1">
    <source>
        <dbReference type="SAM" id="Phobius"/>
    </source>
</evidence>
<dbReference type="PANTHER" id="PTHR30443">
    <property type="entry name" value="INNER MEMBRANE PROTEIN"/>
    <property type="match status" value="1"/>
</dbReference>
<dbReference type="InterPro" id="IPR040423">
    <property type="entry name" value="PEA_transferase"/>
</dbReference>
<dbReference type="InterPro" id="IPR017850">
    <property type="entry name" value="Alkaline_phosphatase_core_sf"/>
</dbReference>
<reference evidence="3 4" key="1">
    <citation type="journal article" date="2019" name="ISME J.">
        <title>Deianiraea, an extracellular bacterium associated with the ciliate Paramecium, suggests an alternative scenario for the evolution of Rickettsiales.</title>
        <authorList>
            <person name="Castelli M."/>
            <person name="Sabaneyeva E."/>
            <person name="Lanzoni O."/>
            <person name="Lebedeva N."/>
            <person name="Floriano A.M."/>
            <person name="Gaiarsa S."/>
            <person name="Benken K."/>
            <person name="Modeo L."/>
            <person name="Bandi C."/>
            <person name="Potekhin A."/>
            <person name="Sassera D."/>
            <person name="Petroni G."/>
        </authorList>
    </citation>
    <scope>NUCLEOTIDE SEQUENCE [LARGE SCALE GENOMIC DNA]</scope>
    <source>
        <strain evidence="3">CyL4-1</strain>
    </source>
</reference>
<keyword evidence="1" id="KW-0472">Membrane</keyword>
<evidence type="ECO:0000259" key="2">
    <source>
        <dbReference type="Pfam" id="PF00884"/>
    </source>
</evidence>
<protein>
    <submittedName>
        <fullName evidence="3">EptA-like lipid A phosphoethanolamine transferase</fullName>
    </submittedName>
</protein>
<dbReference type="GO" id="GO:0016776">
    <property type="term" value="F:phosphotransferase activity, phosphate group as acceptor"/>
    <property type="evidence" value="ECO:0007669"/>
    <property type="project" value="TreeGrafter"/>
</dbReference>
<organism evidence="3 4">
    <name type="scientific">Candidatus Deianiraea vastatrix</name>
    <dbReference type="NCBI Taxonomy" id="2163644"/>
    <lineage>
        <taxon>Bacteria</taxon>
        <taxon>Pseudomonadati</taxon>
        <taxon>Pseudomonadota</taxon>
        <taxon>Alphaproteobacteria</taxon>
        <taxon>Rickettsiales</taxon>
        <taxon>Candidatus Deianiraeaceae</taxon>
        <taxon>Candidatus Deianiraea</taxon>
    </lineage>
</organism>
<dbReference type="InterPro" id="IPR000917">
    <property type="entry name" value="Sulfatase_N"/>
</dbReference>
<keyword evidence="1" id="KW-1133">Transmembrane helix</keyword>
<dbReference type="Gene3D" id="3.40.720.10">
    <property type="entry name" value="Alkaline Phosphatase, subunit A"/>
    <property type="match status" value="1"/>
</dbReference>
<keyword evidence="1" id="KW-0812">Transmembrane</keyword>
<evidence type="ECO:0000313" key="4">
    <source>
        <dbReference type="Proteomes" id="UP000321934"/>
    </source>
</evidence>
<dbReference type="EMBL" id="CP029077">
    <property type="protein sequence ID" value="QED23891.1"/>
    <property type="molecule type" value="Genomic_DNA"/>
</dbReference>